<dbReference type="EMBL" id="CP066065">
    <property type="protein sequence ID" value="QQC44501.1"/>
    <property type="molecule type" value="Genomic_DNA"/>
</dbReference>
<dbReference type="Proteomes" id="UP000595220">
    <property type="component" value="Chromosome"/>
</dbReference>
<keyword evidence="1" id="KW-1133">Transmembrane helix</keyword>
<feature type="domain" description="G" evidence="2">
    <location>
        <begin position="54"/>
        <end position="163"/>
    </location>
</feature>
<sequence length="529" mass="56471">MRRAPHAITSAAAQLEQVCSLAARDVDDATMGRIRELIDVTSQRSELDPQWCVIGMIGGTGAGKSSLVNALGGGEVVAAGVLRPTTNEACAVLPRGRAPRELLGWLGVSQQVEAPEALPGDTVVIDMPDIDSIREEHAQVSDHLAARVDALVVVVDPQKYADARLHDEWLARLRLSHASVTVALTHIDTLDATSRDVIQRDLRRILDARGLAGARIVPVSATSGEGIDALAKHLAREAARVSREAARAQASLREAAAILRDALGLTGRVRGVETDGLAGGLARAAADLAGASVISEAVAASTLRTGRRVGGWLPLRWLPLLGADPLRRLHLDAESRSDDGNTPTLPTRSASDEATFVNAVRRGIGQRSQGRPARWRSLLVDRALEGARAVPAAAHREVSQHVQVSTGAPSASRVLGWVQLLAWVACILSVTWIALVHLGRAALIDAQVPAFGRIPVPTALALVSFLFTFVCAGVNRSLCRWVASRRRRAIMTDLEALCRCEVERLVIGPVRTEDNRQVTIASFIARLSL</sequence>
<dbReference type="GO" id="GO:0005525">
    <property type="term" value="F:GTP binding"/>
    <property type="evidence" value="ECO:0007669"/>
    <property type="project" value="InterPro"/>
</dbReference>
<dbReference type="AlphaFoldDB" id="A0AAQ0BWZ6"/>
<evidence type="ECO:0000313" key="3">
    <source>
        <dbReference type="EMBL" id="QQC44501.1"/>
    </source>
</evidence>
<gene>
    <name evidence="3" type="ORF">I6H42_03665</name>
</gene>
<dbReference type="PANTHER" id="PTHR42698">
    <property type="entry name" value="GTPASE ERA"/>
    <property type="match status" value="1"/>
</dbReference>
<dbReference type="InterPro" id="IPR027417">
    <property type="entry name" value="P-loop_NTPase"/>
</dbReference>
<reference evidence="3 4" key="1">
    <citation type="submission" date="2020-12" db="EMBL/GenBank/DDBJ databases">
        <title>FDA dAtabase for Regulatory Grade micrObial Sequences (FDA-ARGOS): Supporting development and validation of Infectious Disease Dx tests.</title>
        <authorList>
            <person name="Sproer C."/>
            <person name="Gronow S."/>
            <person name="Severitt S."/>
            <person name="Schroder I."/>
            <person name="Tallon L."/>
            <person name="Sadzewicz L."/>
            <person name="Zhao X."/>
            <person name="Boylan J."/>
            <person name="Ott S."/>
            <person name="Bowen H."/>
            <person name="Vavikolanu K."/>
            <person name="Mehta A."/>
            <person name="Aluvathingal J."/>
            <person name="Nadendla S."/>
            <person name="Lowell S."/>
            <person name="Myers T."/>
            <person name="Yan Y."/>
            <person name="Sichtig H."/>
        </authorList>
    </citation>
    <scope>NUCLEOTIDE SEQUENCE [LARGE SCALE GENOMIC DNA]</scope>
    <source>
        <strain evidence="3 4">FDAARGOS_985</strain>
    </source>
</reference>
<keyword evidence="1" id="KW-0472">Membrane</keyword>
<evidence type="ECO:0000259" key="2">
    <source>
        <dbReference type="Pfam" id="PF01926"/>
    </source>
</evidence>
<dbReference type="Pfam" id="PF01926">
    <property type="entry name" value="MMR_HSR1"/>
    <property type="match status" value="1"/>
</dbReference>
<dbReference type="InterPro" id="IPR006073">
    <property type="entry name" value="GTP-bd"/>
</dbReference>
<dbReference type="GO" id="GO:0019843">
    <property type="term" value="F:rRNA binding"/>
    <property type="evidence" value="ECO:0007669"/>
    <property type="project" value="TreeGrafter"/>
</dbReference>
<proteinExistence type="predicted"/>
<dbReference type="SUPFAM" id="SSF52540">
    <property type="entry name" value="P-loop containing nucleoside triphosphate hydrolases"/>
    <property type="match status" value="1"/>
</dbReference>
<dbReference type="PANTHER" id="PTHR42698:SF1">
    <property type="entry name" value="GTPASE ERA, MITOCHONDRIAL"/>
    <property type="match status" value="1"/>
</dbReference>
<feature type="transmembrane region" description="Helical" evidence="1">
    <location>
        <begin position="420"/>
        <end position="439"/>
    </location>
</feature>
<organism evidence="3 4">
    <name type="scientific">Schaalia meyeri</name>
    <dbReference type="NCBI Taxonomy" id="52773"/>
    <lineage>
        <taxon>Bacteria</taxon>
        <taxon>Bacillati</taxon>
        <taxon>Actinomycetota</taxon>
        <taxon>Actinomycetes</taxon>
        <taxon>Actinomycetales</taxon>
        <taxon>Actinomycetaceae</taxon>
        <taxon>Schaalia</taxon>
    </lineage>
</organism>
<dbReference type="Gene3D" id="3.40.50.300">
    <property type="entry name" value="P-loop containing nucleotide triphosphate hydrolases"/>
    <property type="match status" value="1"/>
</dbReference>
<dbReference type="GO" id="GO:0000028">
    <property type="term" value="P:ribosomal small subunit assembly"/>
    <property type="evidence" value="ECO:0007669"/>
    <property type="project" value="TreeGrafter"/>
</dbReference>
<accession>A0AAQ0BWZ6</accession>
<name>A0AAQ0BWZ6_9ACTO</name>
<dbReference type="InterPro" id="IPR005662">
    <property type="entry name" value="GTPase_Era-like"/>
</dbReference>
<dbReference type="GO" id="GO:0005829">
    <property type="term" value="C:cytosol"/>
    <property type="evidence" value="ECO:0007669"/>
    <property type="project" value="TreeGrafter"/>
</dbReference>
<feature type="transmembrane region" description="Helical" evidence="1">
    <location>
        <begin position="459"/>
        <end position="478"/>
    </location>
</feature>
<dbReference type="GO" id="GO:0043024">
    <property type="term" value="F:ribosomal small subunit binding"/>
    <property type="evidence" value="ECO:0007669"/>
    <property type="project" value="TreeGrafter"/>
</dbReference>
<protein>
    <submittedName>
        <fullName evidence="3">50S ribosome-binding GTPase</fullName>
    </submittedName>
</protein>
<keyword evidence="4" id="KW-1185">Reference proteome</keyword>
<evidence type="ECO:0000256" key="1">
    <source>
        <dbReference type="SAM" id="Phobius"/>
    </source>
</evidence>
<evidence type="ECO:0000313" key="4">
    <source>
        <dbReference type="Proteomes" id="UP000595220"/>
    </source>
</evidence>
<dbReference type="RefSeq" id="WP_198482603.1">
    <property type="nucleotide sequence ID" value="NZ_CP066065.1"/>
</dbReference>
<keyword evidence="1" id="KW-0812">Transmembrane</keyword>